<dbReference type="PRINTS" id="PR01038">
    <property type="entry name" value="TRNASYNTHARG"/>
</dbReference>
<evidence type="ECO:0000259" key="14">
    <source>
        <dbReference type="SMART" id="SM01016"/>
    </source>
</evidence>
<dbReference type="Gene3D" id="1.10.730.10">
    <property type="entry name" value="Isoleucyl-tRNA Synthetase, Domain 1"/>
    <property type="match status" value="1"/>
</dbReference>
<dbReference type="CDD" id="cd07956">
    <property type="entry name" value="Anticodon_Ia_Arg"/>
    <property type="match status" value="1"/>
</dbReference>
<dbReference type="NCBIfam" id="TIGR00456">
    <property type="entry name" value="argS"/>
    <property type="match status" value="1"/>
</dbReference>
<dbReference type="InterPro" id="IPR009080">
    <property type="entry name" value="tRNAsynth_Ia_anticodon-bd"/>
</dbReference>
<dbReference type="FunFam" id="1.10.730.10:FF:000006">
    <property type="entry name" value="Arginyl-tRNA synthetase 2, mitochondrial"/>
    <property type="match status" value="1"/>
</dbReference>
<dbReference type="InterPro" id="IPR001278">
    <property type="entry name" value="Arg-tRNA-ligase"/>
</dbReference>
<dbReference type="Pfam" id="PF03485">
    <property type="entry name" value="Arg_tRNA_synt_N"/>
    <property type="match status" value="1"/>
</dbReference>
<dbReference type="Gene3D" id="3.40.50.620">
    <property type="entry name" value="HUPs"/>
    <property type="match status" value="1"/>
</dbReference>
<proteinExistence type="inferred from homology"/>
<evidence type="ECO:0000256" key="7">
    <source>
        <dbReference type="ARBA" id="ARBA00022840"/>
    </source>
</evidence>
<feature type="domain" description="DALR anticodon binding" evidence="13">
    <location>
        <begin position="480"/>
        <end position="596"/>
    </location>
</feature>
<dbReference type="PANTHER" id="PTHR11956:SF5">
    <property type="entry name" value="ARGININE--TRNA LIGASE, CYTOPLASMIC"/>
    <property type="match status" value="1"/>
</dbReference>
<comment type="similarity">
    <text evidence="2 11 12">Belongs to the class-I aminoacyl-tRNA synthetase family.</text>
</comment>
<evidence type="ECO:0000259" key="13">
    <source>
        <dbReference type="SMART" id="SM00836"/>
    </source>
</evidence>
<evidence type="ECO:0000256" key="6">
    <source>
        <dbReference type="ARBA" id="ARBA00022741"/>
    </source>
</evidence>
<feature type="domain" description="Arginyl tRNA synthetase N-terminal" evidence="14">
    <location>
        <begin position="11"/>
        <end position="91"/>
    </location>
</feature>
<dbReference type="AlphaFoldDB" id="A0A7V3PT28"/>
<gene>
    <name evidence="11" type="primary">argS</name>
    <name evidence="15" type="ORF">ENX16_02815</name>
</gene>
<dbReference type="Pfam" id="PF00750">
    <property type="entry name" value="tRNA-synt_1d"/>
    <property type="match status" value="1"/>
</dbReference>
<dbReference type="GO" id="GO:0005737">
    <property type="term" value="C:cytoplasm"/>
    <property type="evidence" value="ECO:0007669"/>
    <property type="project" value="UniProtKB-SubCell"/>
</dbReference>
<dbReference type="SUPFAM" id="SSF52374">
    <property type="entry name" value="Nucleotidylyl transferase"/>
    <property type="match status" value="1"/>
</dbReference>
<sequence length="596" mass="67551">MNQLPAVYFLTRARQLLVEKLGRLGFTINPAEIRIAEPGVDADLALPVFRLAKLNKITPDRLAKHIAERMELTETPFQTITAVGGYVNLKFNPQELARQVFADYRGLTFGITEQSPARYGGFPLGHGKTIVIDYSSPNIAKPFSVGHLRSTIIGQALYNIYTFLGYQVIGDNHLGDWGTQFGKLLCAFELWGNEKQLLEKPTAHLLELYVRFHQEAKQNRSLEQAGREWFRRLEKGDPIARARWQQFVELSKKEFERIYDLLGIKFDVTLGESFYADRLQSVIDRALKLGVARREKPPATLANGDEAIAEDEFVVLIPLDQFGIKVPLILQKSDGTSLYATREIATAEYRIQQWQPEKILYVVGNEQEFYFKQFNAAMKLLGYNVPCVHVNFGLIRLPEGRLSTRDGRVILLDEVIREAIQRAKAILQQRELPPAEKDDIARKVGIGAIKYADLSQNRIKEVIFDWNRMLSLDGDSGPYLQYAYTRTRSIIRKAGTADFSNADPAQLITPEEVKLLKHIAAFPDAILSAAFNYEPHRIANHIYALARDFSVFYDLIPVLTAPDLILKLSRLALVEMTGTVIKNGLKLLGIEVMERM</sequence>
<keyword evidence="6 11" id="KW-0547">Nucleotide-binding</keyword>
<evidence type="ECO:0000256" key="4">
    <source>
        <dbReference type="ARBA" id="ARBA00022490"/>
    </source>
</evidence>
<evidence type="ECO:0000256" key="11">
    <source>
        <dbReference type="HAMAP-Rule" id="MF_00123"/>
    </source>
</evidence>
<dbReference type="SUPFAM" id="SSF55190">
    <property type="entry name" value="Arginyl-tRNA synthetase (ArgRS), N-terminal 'additional' domain"/>
    <property type="match status" value="1"/>
</dbReference>
<keyword evidence="5 11" id="KW-0436">Ligase</keyword>
<protein>
    <recommendedName>
        <fullName evidence="11">Arginine--tRNA ligase</fullName>
        <ecNumber evidence="11">6.1.1.19</ecNumber>
    </recommendedName>
    <alternativeName>
        <fullName evidence="11">Arginyl-tRNA synthetase</fullName>
        <shortName evidence="11">ArgRS</shortName>
    </alternativeName>
</protein>
<evidence type="ECO:0000256" key="9">
    <source>
        <dbReference type="ARBA" id="ARBA00023146"/>
    </source>
</evidence>
<evidence type="ECO:0000256" key="8">
    <source>
        <dbReference type="ARBA" id="ARBA00022917"/>
    </source>
</evidence>
<keyword evidence="4 11" id="KW-0963">Cytoplasm</keyword>
<evidence type="ECO:0000256" key="2">
    <source>
        <dbReference type="ARBA" id="ARBA00005594"/>
    </source>
</evidence>
<feature type="short sequence motif" description="'HIGH' region" evidence="11">
    <location>
        <begin position="137"/>
        <end position="147"/>
    </location>
</feature>
<dbReference type="FunFam" id="3.40.50.620:FF:000116">
    <property type="entry name" value="Arginine--tRNA ligase"/>
    <property type="match status" value="1"/>
</dbReference>
<comment type="subcellular location">
    <subcellularLocation>
        <location evidence="1 11">Cytoplasm</location>
    </subcellularLocation>
</comment>
<organism evidence="15">
    <name type="scientific">candidate division WOR-3 bacterium</name>
    <dbReference type="NCBI Taxonomy" id="2052148"/>
    <lineage>
        <taxon>Bacteria</taxon>
        <taxon>Bacteria division WOR-3</taxon>
    </lineage>
</organism>
<dbReference type="SMART" id="SM01016">
    <property type="entry name" value="Arg_tRNA_synt_N"/>
    <property type="match status" value="1"/>
</dbReference>
<dbReference type="EC" id="6.1.1.19" evidence="11"/>
<evidence type="ECO:0000256" key="5">
    <source>
        <dbReference type="ARBA" id="ARBA00022598"/>
    </source>
</evidence>
<evidence type="ECO:0000313" key="15">
    <source>
        <dbReference type="EMBL" id="HGD12996.1"/>
    </source>
</evidence>
<keyword evidence="9 11" id="KW-0030">Aminoacyl-tRNA synthetase</keyword>
<comment type="subunit">
    <text evidence="3 11">Monomer.</text>
</comment>
<evidence type="ECO:0000256" key="12">
    <source>
        <dbReference type="RuleBase" id="RU363038"/>
    </source>
</evidence>
<name>A0A7V3PT28_UNCW3</name>
<dbReference type="EMBL" id="DTMZ01000063">
    <property type="protein sequence ID" value="HGD12996.1"/>
    <property type="molecule type" value="Genomic_DNA"/>
</dbReference>
<keyword evidence="8 11" id="KW-0648">Protein biosynthesis</keyword>
<keyword evidence="7 11" id="KW-0067">ATP-binding</keyword>
<dbReference type="InterPro" id="IPR014729">
    <property type="entry name" value="Rossmann-like_a/b/a_fold"/>
</dbReference>
<dbReference type="SUPFAM" id="SSF47323">
    <property type="entry name" value="Anticodon-binding domain of a subclass of class I aminoacyl-tRNA synthetases"/>
    <property type="match status" value="1"/>
</dbReference>
<evidence type="ECO:0000256" key="10">
    <source>
        <dbReference type="ARBA" id="ARBA00049339"/>
    </source>
</evidence>
<comment type="catalytic activity">
    <reaction evidence="10 11">
        <text>tRNA(Arg) + L-arginine + ATP = L-arginyl-tRNA(Arg) + AMP + diphosphate</text>
        <dbReference type="Rhea" id="RHEA:20301"/>
        <dbReference type="Rhea" id="RHEA-COMP:9658"/>
        <dbReference type="Rhea" id="RHEA-COMP:9673"/>
        <dbReference type="ChEBI" id="CHEBI:30616"/>
        <dbReference type="ChEBI" id="CHEBI:32682"/>
        <dbReference type="ChEBI" id="CHEBI:33019"/>
        <dbReference type="ChEBI" id="CHEBI:78442"/>
        <dbReference type="ChEBI" id="CHEBI:78513"/>
        <dbReference type="ChEBI" id="CHEBI:456215"/>
        <dbReference type="EC" id="6.1.1.19"/>
    </reaction>
</comment>
<dbReference type="Pfam" id="PF05746">
    <property type="entry name" value="DALR_1"/>
    <property type="match status" value="1"/>
</dbReference>
<dbReference type="InterPro" id="IPR036695">
    <property type="entry name" value="Arg-tRNA-synth_N_sf"/>
</dbReference>
<evidence type="ECO:0000256" key="3">
    <source>
        <dbReference type="ARBA" id="ARBA00011245"/>
    </source>
</evidence>
<dbReference type="InterPro" id="IPR005148">
    <property type="entry name" value="Arg-tRNA-synth_N"/>
</dbReference>
<evidence type="ECO:0000256" key="1">
    <source>
        <dbReference type="ARBA" id="ARBA00004496"/>
    </source>
</evidence>
<dbReference type="InterPro" id="IPR035684">
    <property type="entry name" value="ArgRS_core"/>
</dbReference>
<dbReference type="GO" id="GO:0005524">
    <property type="term" value="F:ATP binding"/>
    <property type="evidence" value="ECO:0007669"/>
    <property type="project" value="UniProtKB-UniRule"/>
</dbReference>
<dbReference type="HAMAP" id="MF_00123">
    <property type="entry name" value="Arg_tRNA_synth"/>
    <property type="match status" value="1"/>
</dbReference>
<accession>A0A7V3PT28</accession>
<dbReference type="PANTHER" id="PTHR11956">
    <property type="entry name" value="ARGINYL-TRNA SYNTHETASE"/>
    <property type="match status" value="1"/>
</dbReference>
<comment type="caution">
    <text evidence="15">The sequence shown here is derived from an EMBL/GenBank/DDBJ whole genome shotgun (WGS) entry which is preliminary data.</text>
</comment>
<dbReference type="SMART" id="SM00836">
    <property type="entry name" value="DALR_1"/>
    <property type="match status" value="1"/>
</dbReference>
<reference evidence="15" key="1">
    <citation type="journal article" date="2020" name="mSystems">
        <title>Genome- and Community-Level Interaction Insights into Carbon Utilization and Element Cycling Functions of Hydrothermarchaeota in Hydrothermal Sediment.</title>
        <authorList>
            <person name="Zhou Z."/>
            <person name="Liu Y."/>
            <person name="Xu W."/>
            <person name="Pan J."/>
            <person name="Luo Z.H."/>
            <person name="Li M."/>
        </authorList>
    </citation>
    <scope>NUCLEOTIDE SEQUENCE [LARGE SCALE GENOMIC DNA]</scope>
    <source>
        <strain evidence="15">SpSt-914</strain>
    </source>
</reference>
<dbReference type="GO" id="GO:0004814">
    <property type="term" value="F:arginine-tRNA ligase activity"/>
    <property type="evidence" value="ECO:0007669"/>
    <property type="project" value="UniProtKB-UniRule"/>
</dbReference>
<dbReference type="GO" id="GO:0006420">
    <property type="term" value="P:arginyl-tRNA aminoacylation"/>
    <property type="evidence" value="ECO:0007669"/>
    <property type="project" value="UniProtKB-UniRule"/>
</dbReference>
<dbReference type="InterPro" id="IPR008909">
    <property type="entry name" value="DALR_anticod-bd"/>
</dbReference>
<dbReference type="CDD" id="cd00671">
    <property type="entry name" value="ArgRS_core"/>
    <property type="match status" value="1"/>
</dbReference>
<dbReference type="Gene3D" id="3.30.1360.70">
    <property type="entry name" value="Arginyl tRNA synthetase N-terminal domain"/>
    <property type="match status" value="1"/>
</dbReference>